<dbReference type="Pfam" id="PF14317">
    <property type="entry name" value="YcxB"/>
    <property type="match status" value="1"/>
</dbReference>
<reference evidence="3 4" key="1">
    <citation type="submission" date="2016-11" db="EMBL/GenBank/DDBJ databases">
        <authorList>
            <person name="Jaros S."/>
            <person name="Januszkiewicz K."/>
            <person name="Wedrychowicz H."/>
        </authorList>
    </citation>
    <scope>NUCLEOTIDE SEQUENCE [LARGE SCALE GENOMIC DNA]</scope>
    <source>
        <strain evidence="3 4">DSM 25660</strain>
    </source>
</reference>
<evidence type="ECO:0000256" key="1">
    <source>
        <dbReference type="SAM" id="Phobius"/>
    </source>
</evidence>
<keyword evidence="1" id="KW-0812">Transmembrane</keyword>
<proteinExistence type="predicted"/>
<keyword evidence="4" id="KW-1185">Reference proteome</keyword>
<dbReference type="EMBL" id="FQVQ01000007">
    <property type="protein sequence ID" value="SHF37485.1"/>
    <property type="molecule type" value="Genomic_DNA"/>
</dbReference>
<dbReference type="Proteomes" id="UP000184147">
    <property type="component" value="Unassembled WGS sequence"/>
</dbReference>
<organism evidence="3 4">
    <name type="scientific">Flavobacterium fontis</name>
    <dbReference type="NCBI Taxonomy" id="1124188"/>
    <lineage>
        <taxon>Bacteria</taxon>
        <taxon>Pseudomonadati</taxon>
        <taxon>Bacteroidota</taxon>
        <taxon>Flavobacteriia</taxon>
        <taxon>Flavobacteriales</taxon>
        <taxon>Flavobacteriaceae</taxon>
        <taxon>Flavobacterium</taxon>
    </lineage>
</organism>
<protein>
    <submittedName>
        <fullName evidence="3">YcxB-like protein</fullName>
    </submittedName>
</protein>
<sequence>MEIHIQYRPDLQEMALATRYVLFEKPIVKLLLFTVGILLGGSLFAAFYYQLPEYWVASFNGLLLVGIGLLIYGYLLWTLKRSLLQNPKNQEIHHLRLNEKEIEQKGSTFEVTRSWHSIYQIKETKRWFLIYTQHNSALPIFKSQLQPDQIEAIRTLLKAVPVKKQLH</sequence>
<evidence type="ECO:0000313" key="4">
    <source>
        <dbReference type="Proteomes" id="UP000184147"/>
    </source>
</evidence>
<feature type="transmembrane region" description="Helical" evidence="1">
    <location>
        <begin position="55"/>
        <end position="77"/>
    </location>
</feature>
<keyword evidence="1" id="KW-0472">Membrane</keyword>
<evidence type="ECO:0000259" key="2">
    <source>
        <dbReference type="Pfam" id="PF14317"/>
    </source>
</evidence>
<feature type="transmembrane region" description="Helical" evidence="1">
    <location>
        <begin position="30"/>
        <end position="49"/>
    </location>
</feature>
<gene>
    <name evidence="3" type="ORF">SAMN05444377_107127</name>
</gene>
<dbReference type="OrthoDB" id="1249483at2"/>
<dbReference type="InterPro" id="IPR025588">
    <property type="entry name" value="YcxB-like_C"/>
</dbReference>
<keyword evidence="1" id="KW-1133">Transmembrane helix</keyword>
<evidence type="ECO:0000313" key="3">
    <source>
        <dbReference type="EMBL" id="SHF37485.1"/>
    </source>
</evidence>
<dbReference type="STRING" id="1124188.SAMN05444377_107127"/>
<feature type="domain" description="YcxB-like C-terminal" evidence="2">
    <location>
        <begin position="98"/>
        <end position="157"/>
    </location>
</feature>
<name>A0A1M5B4V8_9FLAO</name>
<accession>A0A1M5B4V8</accession>
<dbReference type="RefSeq" id="WP_073363136.1">
    <property type="nucleotide sequence ID" value="NZ_FQVQ01000007.1"/>
</dbReference>
<dbReference type="AlphaFoldDB" id="A0A1M5B4V8"/>